<proteinExistence type="predicted"/>
<feature type="compositionally biased region" description="Basic and acidic residues" evidence="1">
    <location>
        <begin position="67"/>
        <end position="81"/>
    </location>
</feature>
<sequence length="81" mass="9859">MQWKRQKQRQKQRQRQSEKQRRKRDLMESASSDYNDDVEAQMYEEGARDEKEEMMDQDDFGNVSLSTEKRSGEINARREIK</sequence>
<accession>A0A8H5CY02</accession>
<dbReference type="OrthoDB" id="3351993at2759"/>
<dbReference type="AlphaFoldDB" id="A0A8H5CY02"/>
<protein>
    <submittedName>
        <fullName evidence="2">Uncharacterized protein</fullName>
    </submittedName>
</protein>
<reference evidence="2 3" key="1">
    <citation type="journal article" date="2020" name="ISME J.">
        <title>Uncovering the hidden diversity of litter-decomposition mechanisms in mushroom-forming fungi.</title>
        <authorList>
            <person name="Floudas D."/>
            <person name="Bentzer J."/>
            <person name="Ahren D."/>
            <person name="Johansson T."/>
            <person name="Persson P."/>
            <person name="Tunlid A."/>
        </authorList>
    </citation>
    <scope>NUCLEOTIDE SEQUENCE [LARGE SCALE GENOMIC DNA]</scope>
    <source>
        <strain evidence="2 3">CBS 146.42</strain>
    </source>
</reference>
<name>A0A8H5CY02_9AGAR</name>
<feature type="compositionally biased region" description="Basic residues" evidence="1">
    <location>
        <begin position="1"/>
        <end position="24"/>
    </location>
</feature>
<feature type="region of interest" description="Disordered" evidence="1">
    <location>
        <begin position="1"/>
        <end position="81"/>
    </location>
</feature>
<evidence type="ECO:0000313" key="3">
    <source>
        <dbReference type="Proteomes" id="UP000559027"/>
    </source>
</evidence>
<dbReference type="EMBL" id="JAACJO010000015">
    <property type="protein sequence ID" value="KAF5350091.1"/>
    <property type="molecule type" value="Genomic_DNA"/>
</dbReference>
<keyword evidence="3" id="KW-1185">Reference proteome</keyword>
<comment type="caution">
    <text evidence="2">The sequence shown here is derived from an EMBL/GenBank/DDBJ whole genome shotgun (WGS) entry which is preliminary data.</text>
</comment>
<gene>
    <name evidence="2" type="ORF">D9756_009038</name>
</gene>
<evidence type="ECO:0000256" key="1">
    <source>
        <dbReference type="SAM" id="MobiDB-lite"/>
    </source>
</evidence>
<organism evidence="2 3">
    <name type="scientific">Leucocoprinus leucothites</name>
    <dbReference type="NCBI Taxonomy" id="201217"/>
    <lineage>
        <taxon>Eukaryota</taxon>
        <taxon>Fungi</taxon>
        <taxon>Dikarya</taxon>
        <taxon>Basidiomycota</taxon>
        <taxon>Agaricomycotina</taxon>
        <taxon>Agaricomycetes</taxon>
        <taxon>Agaricomycetidae</taxon>
        <taxon>Agaricales</taxon>
        <taxon>Agaricineae</taxon>
        <taxon>Agaricaceae</taxon>
        <taxon>Leucocoprinus</taxon>
    </lineage>
</organism>
<evidence type="ECO:0000313" key="2">
    <source>
        <dbReference type="EMBL" id="KAF5350091.1"/>
    </source>
</evidence>
<dbReference type="Proteomes" id="UP000559027">
    <property type="component" value="Unassembled WGS sequence"/>
</dbReference>